<feature type="region of interest" description="Disordered" evidence="1">
    <location>
        <begin position="174"/>
        <end position="194"/>
    </location>
</feature>
<evidence type="ECO:0000313" key="3">
    <source>
        <dbReference type="Proteomes" id="UP000799770"/>
    </source>
</evidence>
<reference evidence="2" key="1">
    <citation type="journal article" date="2020" name="Stud. Mycol.">
        <title>101 Dothideomycetes genomes: a test case for predicting lifestyles and emergence of pathogens.</title>
        <authorList>
            <person name="Haridas S."/>
            <person name="Albert R."/>
            <person name="Binder M."/>
            <person name="Bloem J."/>
            <person name="Labutti K."/>
            <person name="Salamov A."/>
            <person name="Andreopoulos B."/>
            <person name="Baker S."/>
            <person name="Barry K."/>
            <person name="Bills G."/>
            <person name="Bluhm B."/>
            <person name="Cannon C."/>
            <person name="Castanera R."/>
            <person name="Culley D."/>
            <person name="Daum C."/>
            <person name="Ezra D."/>
            <person name="Gonzalez J."/>
            <person name="Henrissat B."/>
            <person name="Kuo A."/>
            <person name="Liang C."/>
            <person name="Lipzen A."/>
            <person name="Lutzoni F."/>
            <person name="Magnuson J."/>
            <person name="Mondo S."/>
            <person name="Nolan M."/>
            <person name="Ohm R."/>
            <person name="Pangilinan J."/>
            <person name="Park H.-J."/>
            <person name="Ramirez L."/>
            <person name="Alfaro M."/>
            <person name="Sun H."/>
            <person name="Tritt A."/>
            <person name="Yoshinaga Y."/>
            <person name="Zwiers L.-H."/>
            <person name="Turgeon B."/>
            <person name="Goodwin S."/>
            <person name="Spatafora J."/>
            <person name="Crous P."/>
            <person name="Grigoriev I."/>
        </authorList>
    </citation>
    <scope>NUCLEOTIDE SEQUENCE</scope>
    <source>
        <strain evidence="2">CBS 627.86</strain>
    </source>
</reference>
<evidence type="ECO:0000256" key="1">
    <source>
        <dbReference type="SAM" id="MobiDB-lite"/>
    </source>
</evidence>
<evidence type="ECO:0000313" key="2">
    <source>
        <dbReference type="EMBL" id="KAF2110389.1"/>
    </source>
</evidence>
<dbReference type="OrthoDB" id="3797593at2759"/>
<dbReference type="AlphaFoldDB" id="A0A6A5YT61"/>
<gene>
    <name evidence="2" type="ORF">BDV96DRAFT_603972</name>
</gene>
<accession>A0A6A5YT61</accession>
<keyword evidence="3" id="KW-1185">Reference proteome</keyword>
<evidence type="ECO:0008006" key="4">
    <source>
        <dbReference type="Google" id="ProtNLM"/>
    </source>
</evidence>
<sequence>MAHTDPDSLTRETCLEGPRVSPSDVDCIICLEACEVAFKNVPEEAPVRMESVPTLTIGPFFLVMSRCRNAAPQKVFACFLSRSAIIISSIAIGQHNGYTQDRITSQATPSRYPHGASVPPSVASFSSQIVAKNLKISTFYSTPESTIDDFLAGCEADLLKGTKTRERPSFSGRLRDAFENPATPQGHASRADPKTAKYYVGIRPSGYGSGTEHCNGRIHRYIYGGDGSNDLGLCYCTWLTRYACQFGEDCVWRHDQLTDEEIEWFRLSGDKGRRFFERVKKSCYRPHHNIPKLMGPLRPGWKRC</sequence>
<organism evidence="2 3">
    <name type="scientific">Lophiotrema nucula</name>
    <dbReference type="NCBI Taxonomy" id="690887"/>
    <lineage>
        <taxon>Eukaryota</taxon>
        <taxon>Fungi</taxon>
        <taxon>Dikarya</taxon>
        <taxon>Ascomycota</taxon>
        <taxon>Pezizomycotina</taxon>
        <taxon>Dothideomycetes</taxon>
        <taxon>Pleosporomycetidae</taxon>
        <taxon>Pleosporales</taxon>
        <taxon>Lophiotremataceae</taxon>
        <taxon>Lophiotrema</taxon>
    </lineage>
</organism>
<dbReference type="Proteomes" id="UP000799770">
    <property type="component" value="Unassembled WGS sequence"/>
</dbReference>
<proteinExistence type="predicted"/>
<dbReference type="EMBL" id="ML977338">
    <property type="protein sequence ID" value="KAF2110389.1"/>
    <property type="molecule type" value="Genomic_DNA"/>
</dbReference>
<name>A0A6A5YT61_9PLEO</name>
<protein>
    <recommendedName>
        <fullName evidence="4">C3H1-type domain-containing protein</fullName>
    </recommendedName>
</protein>